<dbReference type="HOGENOM" id="CLU_039153_0_0_3"/>
<dbReference type="SUPFAM" id="SSF48452">
    <property type="entry name" value="TPR-like"/>
    <property type="match status" value="1"/>
</dbReference>
<dbReference type="PROSITE" id="PS50005">
    <property type="entry name" value="TPR"/>
    <property type="match status" value="2"/>
</dbReference>
<feature type="repeat" description="TPR" evidence="1">
    <location>
        <begin position="304"/>
        <end position="337"/>
    </location>
</feature>
<evidence type="ECO:0000313" key="4">
    <source>
        <dbReference type="Proteomes" id="UP000010483"/>
    </source>
</evidence>
<keyword evidence="1" id="KW-0802">TPR repeat</keyword>
<gene>
    <name evidence="3" type="ordered locus">Cyast_1552</name>
</gene>
<dbReference type="BioCyc" id="CSTA292563:G1353-1562-MONOMER"/>
<dbReference type="AlphaFoldDB" id="K9YN25"/>
<keyword evidence="4" id="KW-1185">Reference proteome</keyword>
<dbReference type="Gene3D" id="1.25.40.10">
    <property type="entry name" value="Tetratricopeptide repeat domain"/>
    <property type="match status" value="2"/>
</dbReference>
<accession>K9YN25</accession>
<organism evidence="3 4">
    <name type="scientific">Cyanobacterium stanieri (strain ATCC 29140 / PCC 7202)</name>
    <dbReference type="NCBI Taxonomy" id="292563"/>
    <lineage>
        <taxon>Bacteria</taxon>
        <taxon>Bacillati</taxon>
        <taxon>Cyanobacteriota</taxon>
        <taxon>Cyanophyceae</taxon>
        <taxon>Oscillatoriophycideae</taxon>
        <taxon>Chroococcales</taxon>
        <taxon>Geminocystaceae</taxon>
        <taxon>Cyanobacterium</taxon>
    </lineage>
</organism>
<dbReference type="KEGG" id="csn:Cyast_1552"/>
<evidence type="ECO:0000256" key="1">
    <source>
        <dbReference type="PROSITE-ProRule" id="PRU00339"/>
    </source>
</evidence>
<dbReference type="SMART" id="SM00028">
    <property type="entry name" value="TPR"/>
    <property type="match status" value="2"/>
</dbReference>
<keyword evidence="2" id="KW-0175">Coiled coil</keyword>
<evidence type="ECO:0000313" key="3">
    <source>
        <dbReference type="EMBL" id="AFZ47513.1"/>
    </source>
</evidence>
<evidence type="ECO:0000256" key="2">
    <source>
        <dbReference type="SAM" id="Coils"/>
    </source>
</evidence>
<sequence length="391" mass="45889">MFFKKSSAIYCWLLVFGIVFVSSPVFAQSRRNNPINQNFSRDELLPRRTNNLTQEEREALRAALEELNQSAQNQLEMGNNDEAFEIWYRQIRLTRFLGVREEVKTIRDVGAVAWQRSRGDDVNFLGERLSVLQAQNTTNNRLNPQLVPYFIDAYETLRDVDKLISLRRQLLEVARERRNEEEIQGNLESLGSLYLSRFDYFSAKPIYEELLTIAQRERDFIAESNYLRRLSQINGAMLRPENAIEYRKRLIANHVRNNNLRAVALVEIAIGDDYKLLDNPEEAAAFYQEAFNTAWSQGQFAIATDALKRLGNLYQEYEQLDSALVVYDELIKLQQQAYNYFGLMETYERIGIIHQQKQNITEARNSFIRALQIAQEINHRQEYYRQLLSQL</sequence>
<name>K9YN25_CYASC</name>
<dbReference type="eggNOG" id="COG0457">
    <property type="taxonomic scope" value="Bacteria"/>
</dbReference>
<reference evidence="4" key="1">
    <citation type="journal article" date="2013" name="Proc. Natl. Acad. Sci. U.S.A.">
        <title>Improving the coverage of the cyanobacterial phylum using diversity-driven genome sequencing.</title>
        <authorList>
            <person name="Shih P.M."/>
            <person name="Wu D."/>
            <person name="Latifi A."/>
            <person name="Axen S.D."/>
            <person name="Fewer D.P."/>
            <person name="Talla E."/>
            <person name="Calteau A."/>
            <person name="Cai F."/>
            <person name="Tandeau de Marsac N."/>
            <person name="Rippka R."/>
            <person name="Herdman M."/>
            <person name="Sivonen K."/>
            <person name="Coursin T."/>
            <person name="Laurent T."/>
            <person name="Goodwin L."/>
            <person name="Nolan M."/>
            <person name="Davenport K.W."/>
            <person name="Han C.S."/>
            <person name="Rubin E.M."/>
            <person name="Eisen J.A."/>
            <person name="Woyke T."/>
            <person name="Gugger M."/>
            <person name="Kerfeld C.A."/>
        </authorList>
    </citation>
    <scope>NUCLEOTIDE SEQUENCE [LARGE SCALE GENOMIC DNA]</scope>
    <source>
        <strain evidence="4">ATCC 29140 / PCC 7202</strain>
    </source>
</reference>
<dbReference type="STRING" id="292563.Cyast_1552"/>
<dbReference type="InterPro" id="IPR011990">
    <property type="entry name" value="TPR-like_helical_dom_sf"/>
</dbReference>
<dbReference type="InterPro" id="IPR019734">
    <property type="entry name" value="TPR_rpt"/>
</dbReference>
<feature type="coiled-coil region" evidence="2">
    <location>
        <begin position="50"/>
        <end position="81"/>
    </location>
</feature>
<dbReference type="Pfam" id="PF13181">
    <property type="entry name" value="TPR_8"/>
    <property type="match status" value="1"/>
</dbReference>
<dbReference type="PANTHER" id="PTHR10098">
    <property type="entry name" value="RAPSYN-RELATED"/>
    <property type="match status" value="1"/>
</dbReference>
<feature type="repeat" description="TPR" evidence="1">
    <location>
        <begin position="344"/>
        <end position="377"/>
    </location>
</feature>
<dbReference type="Proteomes" id="UP000010483">
    <property type="component" value="Chromosome"/>
</dbReference>
<proteinExistence type="predicted"/>
<dbReference type="EMBL" id="CP003940">
    <property type="protein sequence ID" value="AFZ47513.1"/>
    <property type="molecule type" value="Genomic_DNA"/>
</dbReference>
<protein>
    <submittedName>
        <fullName evidence="3">Tetratricopeptide TPR_1 repeat-containing protein</fullName>
    </submittedName>
</protein>